<dbReference type="Gene3D" id="2.30.40.10">
    <property type="entry name" value="Urease, subunit C, domain 1"/>
    <property type="match status" value="1"/>
</dbReference>
<dbReference type="InterPro" id="IPR013108">
    <property type="entry name" value="Amidohydro_3"/>
</dbReference>
<evidence type="ECO:0000313" key="3">
    <source>
        <dbReference type="Proteomes" id="UP000027284"/>
    </source>
</evidence>
<keyword evidence="3" id="KW-1185">Reference proteome</keyword>
<accession>A0A062Y2C5</accession>
<sequence length="528" mass="57051">MDRLLVGGTVHLPEGARRVEIAVKDGKIVALVPPSQARSWQKKAKEVVNLAGAHVYPGFTESHGHLTGFGLALETVDLTGSPSFQEVVRRLSAKAADLPRGSWVLARGWDQNLWPEKSFPHHRELSQALPEHPVLARRVDGHAILVNQKALELAGISAATPDPPGGQILRDEKGQPTGVLVDAATDLVERILPAPSPEDLARRQLKAAEKLAALGFTAFHDAGTGSSELASLRKLAQSGKLPIRVYVMLDGSNPELLAQEFARGIQRDERGMLTVRAVKLYADGALGSRGAWLSQPYSDAPGHVGLAVTPVAKLKEIVARIAAAGFQPCIHAIGDEAVHQVLNVYQEVLAAKTASLRPRIEHAQIVRPEDVPRFAQLGVIASVQPTHCTSDMPWAPSRLGPERILWAYRWRSLLSAGARLCLGSDVPVENPDPRLGLWAAMTRKTPQNQPEEGWNPEERLSPAEAIAGFTEWAAYAAFEEEKRGQIAPGFFADLTIFDRALEEDAVLSARLLRTVVGGADVFVARGGP</sequence>
<dbReference type="AlphaFoldDB" id="A0A062Y2C5"/>
<dbReference type="Pfam" id="PF07969">
    <property type="entry name" value="Amidohydro_3"/>
    <property type="match status" value="1"/>
</dbReference>
<protein>
    <recommendedName>
        <fullName evidence="1">Amidohydrolase 3 domain-containing protein</fullName>
    </recommendedName>
</protein>
<dbReference type="SUPFAM" id="SSF51556">
    <property type="entry name" value="Metallo-dependent hydrolases"/>
    <property type="match status" value="1"/>
</dbReference>
<dbReference type="CDD" id="cd01300">
    <property type="entry name" value="YtcJ_like"/>
    <property type="match status" value="1"/>
</dbReference>
<name>A0A062Y2C5_9BACT</name>
<comment type="caution">
    <text evidence="2">The sequence shown here is derived from an EMBL/GenBank/DDBJ whole genome shotgun (WGS) entry which is preliminary data.</text>
</comment>
<dbReference type="InterPro" id="IPR033932">
    <property type="entry name" value="YtcJ-like"/>
</dbReference>
<dbReference type="STRING" id="1312852.EG19_10395"/>
<dbReference type="GO" id="GO:0016810">
    <property type="term" value="F:hydrolase activity, acting on carbon-nitrogen (but not peptide) bonds"/>
    <property type="evidence" value="ECO:0007669"/>
    <property type="project" value="InterPro"/>
</dbReference>
<evidence type="ECO:0000313" key="2">
    <source>
        <dbReference type="EMBL" id="KDA54566.1"/>
    </source>
</evidence>
<organism evidence="2 3">
    <name type="scientific">Thermoanaerobaculum aquaticum</name>
    <dbReference type="NCBI Taxonomy" id="1312852"/>
    <lineage>
        <taxon>Bacteria</taxon>
        <taxon>Pseudomonadati</taxon>
        <taxon>Acidobacteriota</taxon>
        <taxon>Thermoanaerobaculia</taxon>
        <taxon>Thermoanaerobaculales</taxon>
        <taxon>Thermoanaerobaculaceae</taxon>
        <taxon>Thermoanaerobaculum</taxon>
    </lineage>
</organism>
<dbReference type="Proteomes" id="UP000027284">
    <property type="component" value="Unassembled WGS sequence"/>
</dbReference>
<dbReference type="SUPFAM" id="SSF51338">
    <property type="entry name" value="Composite domain of metallo-dependent hydrolases"/>
    <property type="match status" value="1"/>
</dbReference>
<reference evidence="2 3" key="1">
    <citation type="submission" date="2014-04" db="EMBL/GenBank/DDBJ databases">
        <title>The Genome Sequence of Thermoanaerobaculum aquaticum MP-01, The First Cultivated Group 23 Acidobacterium.</title>
        <authorList>
            <person name="Stamps B.W."/>
            <person name="Losey N.A."/>
            <person name="Lawson P.A."/>
            <person name="Stevenson B.S."/>
        </authorList>
    </citation>
    <scope>NUCLEOTIDE SEQUENCE [LARGE SCALE GENOMIC DNA]</scope>
    <source>
        <strain evidence="2 3">MP-01</strain>
    </source>
</reference>
<feature type="domain" description="Amidohydrolase 3" evidence="1">
    <location>
        <begin position="46"/>
        <end position="520"/>
    </location>
</feature>
<dbReference type="PANTHER" id="PTHR22642">
    <property type="entry name" value="IMIDAZOLONEPROPIONASE"/>
    <property type="match status" value="1"/>
</dbReference>
<proteinExistence type="predicted"/>
<dbReference type="InterPro" id="IPR011059">
    <property type="entry name" value="Metal-dep_hydrolase_composite"/>
</dbReference>
<dbReference type="InterPro" id="IPR032466">
    <property type="entry name" value="Metal_Hydrolase"/>
</dbReference>
<dbReference type="EMBL" id="JMFG01000006">
    <property type="protein sequence ID" value="KDA54566.1"/>
    <property type="molecule type" value="Genomic_DNA"/>
</dbReference>
<evidence type="ECO:0000259" key="1">
    <source>
        <dbReference type="Pfam" id="PF07969"/>
    </source>
</evidence>
<dbReference type="PANTHER" id="PTHR22642:SF2">
    <property type="entry name" value="PROTEIN LONG AFTER FAR-RED 3"/>
    <property type="match status" value="1"/>
</dbReference>
<gene>
    <name evidence="2" type="ORF">EG19_10395</name>
</gene>
<dbReference type="Gene3D" id="3.10.310.70">
    <property type="match status" value="1"/>
</dbReference>
<dbReference type="Gene3D" id="3.20.20.140">
    <property type="entry name" value="Metal-dependent hydrolases"/>
    <property type="match status" value="1"/>
</dbReference>